<dbReference type="AlphaFoldDB" id="A0A3S1BEX8"/>
<evidence type="ECO:0000256" key="1">
    <source>
        <dbReference type="ARBA" id="ARBA00010797"/>
    </source>
</evidence>
<organism evidence="4 5">
    <name type="scientific">Elysia chlorotica</name>
    <name type="common">Eastern emerald elysia</name>
    <name type="synonym">Sea slug</name>
    <dbReference type="NCBI Taxonomy" id="188477"/>
    <lineage>
        <taxon>Eukaryota</taxon>
        <taxon>Metazoa</taxon>
        <taxon>Spiralia</taxon>
        <taxon>Lophotrochozoa</taxon>
        <taxon>Mollusca</taxon>
        <taxon>Gastropoda</taxon>
        <taxon>Heterobranchia</taxon>
        <taxon>Euthyneura</taxon>
        <taxon>Panpulmonata</taxon>
        <taxon>Sacoglossa</taxon>
        <taxon>Placobranchoidea</taxon>
        <taxon>Plakobranchidae</taxon>
        <taxon>Elysia</taxon>
    </lineage>
</organism>
<gene>
    <name evidence="4" type="ORF">EGW08_013012</name>
</gene>
<dbReference type="Proteomes" id="UP000271974">
    <property type="component" value="Unassembled WGS sequence"/>
</dbReference>
<dbReference type="OrthoDB" id="1867012at2759"/>
<protein>
    <submittedName>
        <fullName evidence="4">Uncharacterized protein</fullName>
    </submittedName>
</protein>
<dbReference type="GO" id="GO:0006412">
    <property type="term" value="P:translation"/>
    <property type="evidence" value="ECO:0007669"/>
    <property type="project" value="InterPro"/>
</dbReference>
<evidence type="ECO:0000256" key="2">
    <source>
        <dbReference type="ARBA" id="ARBA00022980"/>
    </source>
</evidence>
<accession>A0A3S1BEX8</accession>
<dbReference type="STRING" id="188477.A0A3S1BEX8"/>
<reference evidence="4 5" key="1">
    <citation type="submission" date="2019-01" db="EMBL/GenBank/DDBJ databases">
        <title>A draft genome assembly of the solar-powered sea slug Elysia chlorotica.</title>
        <authorList>
            <person name="Cai H."/>
            <person name="Li Q."/>
            <person name="Fang X."/>
            <person name="Li J."/>
            <person name="Curtis N.E."/>
            <person name="Altenburger A."/>
            <person name="Shibata T."/>
            <person name="Feng M."/>
            <person name="Maeda T."/>
            <person name="Schwartz J.A."/>
            <person name="Shigenobu S."/>
            <person name="Lundholm N."/>
            <person name="Nishiyama T."/>
            <person name="Yang H."/>
            <person name="Hasebe M."/>
            <person name="Li S."/>
            <person name="Pierce S.K."/>
            <person name="Wang J."/>
        </authorList>
    </citation>
    <scope>NUCLEOTIDE SEQUENCE [LARGE SCALE GENOMIC DNA]</scope>
    <source>
        <strain evidence="4">EC2010</strain>
        <tissue evidence="4">Whole organism of an adult</tissue>
    </source>
</reference>
<name>A0A3S1BEX8_ELYCH</name>
<dbReference type="PANTHER" id="PTHR15893">
    <property type="entry name" value="RIBOSOMAL PROTEIN L27"/>
    <property type="match status" value="1"/>
</dbReference>
<comment type="similarity">
    <text evidence="1">Belongs to the bacterial ribosomal protein bL27 family.</text>
</comment>
<proteinExistence type="inferred from homology"/>
<dbReference type="Gene3D" id="2.40.50.100">
    <property type="match status" value="1"/>
</dbReference>
<evidence type="ECO:0000313" key="4">
    <source>
        <dbReference type="EMBL" id="RUS79227.1"/>
    </source>
</evidence>
<dbReference type="Pfam" id="PF01016">
    <property type="entry name" value="Ribosomal_L27"/>
    <property type="match status" value="1"/>
</dbReference>
<dbReference type="GO" id="GO:0003735">
    <property type="term" value="F:structural constituent of ribosome"/>
    <property type="evidence" value="ECO:0007669"/>
    <property type="project" value="InterPro"/>
</dbReference>
<keyword evidence="3" id="KW-0687">Ribonucleoprotein</keyword>
<dbReference type="SUPFAM" id="SSF110324">
    <property type="entry name" value="Ribosomal L27 protein-like"/>
    <property type="match status" value="1"/>
</dbReference>
<comment type="caution">
    <text evidence="4">The sequence shown here is derived from an EMBL/GenBank/DDBJ whole genome shotgun (WGS) entry which is preliminary data.</text>
</comment>
<dbReference type="EMBL" id="RQTK01000463">
    <property type="protein sequence ID" value="RUS79227.1"/>
    <property type="molecule type" value="Genomic_DNA"/>
</dbReference>
<evidence type="ECO:0000256" key="3">
    <source>
        <dbReference type="ARBA" id="ARBA00023274"/>
    </source>
</evidence>
<evidence type="ECO:0000313" key="5">
    <source>
        <dbReference type="Proteomes" id="UP000271974"/>
    </source>
</evidence>
<keyword evidence="2" id="KW-0689">Ribosomal protein</keyword>
<dbReference type="InterPro" id="IPR001684">
    <property type="entry name" value="Ribosomal_bL27"/>
</dbReference>
<keyword evidence="5" id="KW-1185">Reference proteome</keyword>
<dbReference type="PANTHER" id="PTHR15893:SF0">
    <property type="entry name" value="LARGE RIBOSOMAL SUBUNIT PROTEIN BL27M"/>
    <property type="match status" value="1"/>
</dbReference>
<dbReference type="GO" id="GO:0005762">
    <property type="term" value="C:mitochondrial large ribosomal subunit"/>
    <property type="evidence" value="ECO:0007669"/>
    <property type="project" value="TreeGrafter"/>
</dbReference>
<sequence>MSSHIFNIGSRVFSCFTSSASSSLRQGFPVLSTVPARAASKKSGGAIRNKIGRTKPKYRGLKATDGAFVHKGDVLATQFELKYYPGENVSIDASNTLRAAYDGVVVYSTEVLNPYPDSPLYEHVQNGSFLQRRFLNIIPTPLHGKFRLVSET</sequence>